<keyword evidence="4" id="KW-0255">Endonuclease</keyword>
<keyword evidence="3" id="KW-0540">Nuclease</keyword>
<dbReference type="SUPFAM" id="SSF56672">
    <property type="entry name" value="DNA/RNA polymerases"/>
    <property type="match status" value="1"/>
</dbReference>
<organism evidence="8 9">
    <name type="scientific">Theobroma cacao</name>
    <name type="common">Cacao</name>
    <name type="synonym">Cocoa</name>
    <dbReference type="NCBI Taxonomy" id="3641"/>
    <lineage>
        <taxon>Eukaryota</taxon>
        <taxon>Viridiplantae</taxon>
        <taxon>Streptophyta</taxon>
        <taxon>Embryophyta</taxon>
        <taxon>Tracheophyta</taxon>
        <taxon>Spermatophyta</taxon>
        <taxon>Magnoliopsida</taxon>
        <taxon>eudicotyledons</taxon>
        <taxon>Gunneridae</taxon>
        <taxon>Pentapetalae</taxon>
        <taxon>rosids</taxon>
        <taxon>malvids</taxon>
        <taxon>Malvales</taxon>
        <taxon>Malvaceae</taxon>
        <taxon>Byttnerioideae</taxon>
        <taxon>Theobroma</taxon>
    </lineage>
</organism>
<dbReference type="InterPro" id="IPR021109">
    <property type="entry name" value="Peptidase_aspartic_dom_sf"/>
</dbReference>
<dbReference type="HOGENOM" id="CLU_1071233_0_0_1"/>
<evidence type="ECO:0000256" key="4">
    <source>
        <dbReference type="ARBA" id="ARBA00022759"/>
    </source>
</evidence>
<proteinExistence type="predicted"/>
<sequence>MGMFYYHQELMEPTSSFPIPYTTGAICFAKALCDLGASINLMPLSIYNKLGLEKIKPTSVTLQLADRFVTYPYGIVEDVLLKVGKFFFPIDFIILDMEEDREIPIILGRPFLRTAQALIDVKKDELTLRVEDQQVTFSIFRALKVFNEHDECFSINVVDGIIENHYDGPLETSLIPSLGVVLDQRKVKILHPLYYANRTLNEAQANYTTIEKELFAIVFTFDKFHSYLVGTKVIVYINHAAIKYLIEKKDVKPCLIIWIL</sequence>
<keyword evidence="9" id="KW-1185">Reference proteome</keyword>
<keyword evidence="6" id="KW-0695">RNA-directed DNA polymerase</keyword>
<dbReference type="SUPFAM" id="SSF50630">
    <property type="entry name" value="Acid proteases"/>
    <property type="match status" value="1"/>
</dbReference>
<dbReference type="AlphaFoldDB" id="A0A061EEI1"/>
<dbReference type="InterPro" id="IPR043502">
    <property type="entry name" value="DNA/RNA_pol_sf"/>
</dbReference>
<evidence type="ECO:0000256" key="6">
    <source>
        <dbReference type="ARBA" id="ARBA00022918"/>
    </source>
</evidence>
<dbReference type="GO" id="GO:0004519">
    <property type="term" value="F:endonuclease activity"/>
    <property type="evidence" value="ECO:0007669"/>
    <property type="project" value="UniProtKB-KW"/>
</dbReference>
<dbReference type="InParanoid" id="A0A061EEI1"/>
<evidence type="ECO:0000256" key="5">
    <source>
        <dbReference type="ARBA" id="ARBA00022801"/>
    </source>
</evidence>
<evidence type="ECO:0000256" key="2">
    <source>
        <dbReference type="ARBA" id="ARBA00022695"/>
    </source>
</evidence>
<dbReference type="Proteomes" id="UP000026915">
    <property type="component" value="Chromosome 4"/>
</dbReference>
<dbReference type="OMA" id="HQELMEP"/>
<dbReference type="Pfam" id="PF13650">
    <property type="entry name" value="Asp_protease_2"/>
    <property type="match status" value="1"/>
</dbReference>
<dbReference type="GO" id="GO:0016787">
    <property type="term" value="F:hydrolase activity"/>
    <property type="evidence" value="ECO:0007669"/>
    <property type="project" value="UniProtKB-KW"/>
</dbReference>
<dbReference type="EMBL" id="CM001882">
    <property type="protein sequence ID" value="EOY03405.1"/>
    <property type="molecule type" value="Genomic_DNA"/>
</dbReference>
<feature type="domain" description="Reverse transcriptase RNase H-like" evidence="7">
    <location>
        <begin position="178"/>
        <end position="259"/>
    </location>
</feature>
<dbReference type="PANTHER" id="PTHR33067:SF9">
    <property type="entry name" value="RNA-DIRECTED DNA POLYMERASE"/>
    <property type="match status" value="1"/>
</dbReference>
<dbReference type="Gene3D" id="2.40.70.10">
    <property type="entry name" value="Acid Proteases"/>
    <property type="match status" value="1"/>
</dbReference>
<dbReference type="PANTHER" id="PTHR33067">
    <property type="entry name" value="RNA-DIRECTED DNA POLYMERASE-RELATED"/>
    <property type="match status" value="1"/>
</dbReference>
<keyword evidence="2" id="KW-0548">Nucleotidyltransferase</keyword>
<evidence type="ECO:0000256" key="3">
    <source>
        <dbReference type="ARBA" id="ARBA00022722"/>
    </source>
</evidence>
<dbReference type="InterPro" id="IPR041373">
    <property type="entry name" value="RT_RNaseH"/>
</dbReference>
<evidence type="ECO:0000313" key="9">
    <source>
        <dbReference type="Proteomes" id="UP000026915"/>
    </source>
</evidence>
<keyword evidence="1" id="KW-0808">Transferase</keyword>
<dbReference type="Gramene" id="EOY03405">
    <property type="protein sequence ID" value="EOY03405"/>
    <property type="gene ID" value="TCM_018427"/>
</dbReference>
<keyword evidence="5" id="KW-0378">Hydrolase</keyword>
<reference evidence="8 9" key="1">
    <citation type="journal article" date="2013" name="Genome Biol.">
        <title>The genome sequence of the most widely cultivated cacao type and its use to identify candidate genes regulating pod color.</title>
        <authorList>
            <person name="Motamayor J.C."/>
            <person name="Mockaitis K."/>
            <person name="Schmutz J."/>
            <person name="Haiminen N."/>
            <person name="Iii D.L."/>
            <person name="Cornejo O."/>
            <person name="Findley S.D."/>
            <person name="Zheng P."/>
            <person name="Utro F."/>
            <person name="Royaert S."/>
            <person name="Saski C."/>
            <person name="Jenkins J."/>
            <person name="Podicheti R."/>
            <person name="Zhao M."/>
            <person name="Scheffler B.E."/>
            <person name="Stack J.C."/>
            <person name="Feltus F.A."/>
            <person name="Mustiga G.M."/>
            <person name="Amores F."/>
            <person name="Phillips W."/>
            <person name="Marelli J.P."/>
            <person name="May G.D."/>
            <person name="Shapiro H."/>
            <person name="Ma J."/>
            <person name="Bustamante C.D."/>
            <person name="Schnell R.J."/>
            <person name="Main D."/>
            <person name="Gilbert D."/>
            <person name="Parida L."/>
            <person name="Kuhn D.N."/>
        </authorList>
    </citation>
    <scope>NUCLEOTIDE SEQUENCE [LARGE SCALE GENOMIC DNA]</scope>
    <source>
        <strain evidence="9">cv. Matina 1-6</strain>
    </source>
</reference>
<protein>
    <recommendedName>
        <fullName evidence="7">Reverse transcriptase RNase H-like domain-containing protein</fullName>
    </recommendedName>
</protein>
<dbReference type="Pfam" id="PF17917">
    <property type="entry name" value="RT_RNaseH"/>
    <property type="match status" value="1"/>
</dbReference>
<dbReference type="GO" id="GO:0003964">
    <property type="term" value="F:RNA-directed DNA polymerase activity"/>
    <property type="evidence" value="ECO:0007669"/>
    <property type="project" value="UniProtKB-KW"/>
</dbReference>
<gene>
    <name evidence="8" type="ORF">TCM_018427</name>
</gene>
<name>A0A061EEI1_THECC</name>
<dbReference type="eggNOG" id="KOG0017">
    <property type="taxonomic scope" value="Eukaryota"/>
</dbReference>
<dbReference type="CDD" id="cd00303">
    <property type="entry name" value="retropepsin_like"/>
    <property type="match status" value="1"/>
</dbReference>
<evidence type="ECO:0000313" key="8">
    <source>
        <dbReference type="EMBL" id="EOY03405.1"/>
    </source>
</evidence>
<evidence type="ECO:0000259" key="7">
    <source>
        <dbReference type="Pfam" id="PF17917"/>
    </source>
</evidence>
<evidence type="ECO:0000256" key="1">
    <source>
        <dbReference type="ARBA" id="ARBA00022679"/>
    </source>
</evidence>
<accession>A0A061EEI1</accession>